<evidence type="ECO:0000256" key="5">
    <source>
        <dbReference type="ARBA" id="ARBA00023015"/>
    </source>
</evidence>
<dbReference type="SUPFAM" id="SSF57716">
    <property type="entry name" value="Glucocorticoid receptor-like (DNA-binding domain)"/>
    <property type="match status" value="1"/>
</dbReference>
<name>A0AAE9JJ69_CAEBR</name>
<feature type="compositionally biased region" description="Low complexity" evidence="10">
    <location>
        <begin position="12"/>
        <end position="24"/>
    </location>
</feature>
<keyword evidence="2" id="KW-0479">Metal-binding</keyword>
<organism evidence="12 13">
    <name type="scientific">Caenorhabditis briggsae</name>
    <dbReference type="NCBI Taxonomy" id="6238"/>
    <lineage>
        <taxon>Eukaryota</taxon>
        <taxon>Metazoa</taxon>
        <taxon>Ecdysozoa</taxon>
        <taxon>Nematoda</taxon>
        <taxon>Chromadorea</taxon>
        <taxon>Rhabditida</taxon>
        <taxon>Rhabditina</taxon>
        <taxon>Rhabditomorpha</taxon>
        <taxon>Rhabditoidea</taxon>
        <taxon>Rhabditidae</taxon>
        <taxon>Peloderinae</taxon>
        <taxon>Caenorhabditis</taxon>
    </lineage>
</organism>
<evidence type="ECO:0000256" key="4">
    <source>
        <dbReference type="ARBA" id="ARBA00022833"/>
    </source>
</evidence>
<sequence>MAESSPEYCPASTSTSGGESSPESSESHRKIENCQVCGQKAHGLHFGAITCRACAAFFRRVAAGANFVIKCRKGGGKCEIVSNGRSCCKKCRLKKCKEMGMNIENFQYDRDPLSTSKQITPSMAMYLGRPEFIILCDPETARNSITTKIDLTGIIDKATKILMSDIKIPRSSGQNRLRKLSTASNIERFSVSADDDFHEVTAIGLKETMSFWEHDILTVAKWLTHFDEFQDLKPDLKLTFLKTIWSVWNRLEKLGRTTMFLKSKTAPSWDETPIFQANDVRINLKDLKLDIEWLSNYSVEQIAYYIEGVGDWSSFHSIQPMLELDPTEVEINYMLAQISFSFATRELQGELSEIAEKFLQLIADDLHNYYTRELSVSRYSDRVLKMMKINNLVMKNMFERKEKLAIARTFDIFHVEFSDSEMFKDMF</sequence>
<reference evidence="12 13" key="1">
    <citation type="submission" date="2022-04" db="EMBL/GenBank/DDBJ databases">
        <title>Chromosome-level reference genomes for two strains of Caenorhabditis briggsae: an improved platform for comparative genomics.</title>
        <authorList>
            <person name="Stevens L."/>
            <person name="Andersen E."/>
        </authorList>
    </citation>
    <scope>NUCLEOTIDE SEQUENCE [LARGE SCALE GENOMIC DNA]</scope>
    <source>
        <strain evidence="12">VX34</strain>
        <tissue evidence="12">Whole-organism</tissue>
    </source>
</reference>
<evidence type="ECO:0000256" key="6">
    <source>
        <dbReference type="ARBA" id="ARBA00023125"/>
    </source>
</evidence>
<evidence type="ECO:0000256" key="2">
    <source>
        <dbReference type="ARBA" id="ARBA00022723"/>
    </source>
</evidence>
<dbReference type="PANTHER" id="PTHR45680:SF2">
    <property type="entry name" value="NUCLEAR HORMONE RECEPTOR FAMILY-RELATED"/>
    <property type="match status" value="1"/>
</dbReference>
<dbReference type="GO" id="GO:0043565">
    <property type="term" value="F:sequence-specific DNA binding"/>
    <property type="evidence" value="ECO:0007669"/>
    <property type="project" value="InterPro"/>
</dbReference>
<evidence type="ECO:0000256" key="1">
    <source>
        <dbReference type="ARBA" id="ARBA00005993"/>
    </source>
</evidence>
<dbReference type="EMBL" id="CP092624">
    <property type="protein sequence ID" value="UMM33202.1"/>
    <property type="molecule type" value="Genomic_DNA"/>
</dbReference>
<keyword evidence="7" id="KW-0804">Transcription</keyword>
<dbReference type="PANTHER" id="PTHR45680">
    <property type="entry name" value="NUCLEAR HORMONE RECEPTOR FAMILY"/>
    <property type="match status" value="1"/>
</dbReference>
<dbReference type="GO" id="GO:0003700">
    <property type="term" value="F:DNA-binding transcription factor activity"/>
    <property type="evidence" value="ECO:0007669"/>
    <property type="project" value="InterPro"/>
</dbReference>
<comment type="similarity">
    <text evidence="1">Belongs to the nuclear hormone receptor family.</text>
</comment>
<keyword evidence="5" id="KW-0805">Transcription regulation</keyword>
<evidence type="ECO:0000259" key="11">
    <source>
        <dbReference type="PROSITE" id="PS00031"/>
    </source>
</evidence>
<evidence type="ECO:0000313" key="12">
    <source>
        <dbReference type="EMBL" id="UMM33202.1"/>
    </source>
</evidence>
<protein>
    <recommendedName>
        <fullName evidence="11">Nuclear receptor domain-containing protein</fullName>
    </recommendedName>
</protein>
<dbReference type="InterPro" id="IPR051152">
    <property type="entry name" value="C.elegans_Orphan_NR"/>
</dbReference>
<dbReference type="InterPro" id="IPR000536">
    <property type="entry name" value="Nucl_hrmn_rcpt_lig-bd"/>
</dbReference>
<keyword evidence="3" id="KW-0863">Zinc-finger</keyword>
<keyword evidence="6" id="KW-0238">DNA-binding</keyword>
<dbReference type="PRINTS" id="PR00047">
    <property type="entry name" value="STROIDFINGER"/>
</dbReference>
<dbReference type="GO" id="GO:0008270">
    <property type="term" value="F:zinc ion binding"/>
    <property type="evidence" value="ECO:0007669"/>
    <property type="project" value="UniProtKB-KW"/>
</dbReference>
<dbReference type="InterPro" id="IPR035500">
    <property type="entry name" value="NHR-like_dom_sf"/>
</dbReference>
<dbReference type="InterPro" id="IPR001628">
    <property type="entry name" value="Znf_hrmn_rcpt"/>
</dbReference>
<dbReference type="Proteomes" id="UP000829354">
    <property type="component" value="Chromosome V"/>
</dbReference>
<evidence type="ECO:0000313" key="13">
    <source>
        <dbReference type="Proteomes" id="UP000829354"/>
    </source>
</evidence>
<accession>A0AAE9JJ69</accession>
<evidence type="ECO:0000256" key="10">
    <source>
        <dbReference type="SAM" id="MobiDB-lite"/>
    </source>
</evidence>
<dbReference type="Pfam" id="PF00105">
    <property type="entry name" value="zf-C4"/>
    <property type="match status" value="1"/>
</dbReference>
<dbReference type="Pfam" id="PF00104">
    <property type="entry name" value="Hormone_recep"/>
    <property type="match status" value="1"/>
</dbReference>
<feature type="domain" description="Nuclear receptor" evidence="11">
    <location>
        <begin position="34"/>
        <end position="60"/>
    </location>
</feature>
<gene>
    <name evidence="12" type="ORF">L5515_006765</name>
</gene>
<dbReference type="AlphaFoldDB" id="A0AAE9JJ69"/>
<dbReference type="PROSITE" id="PS00031">
    <property type="entry name" value="NUCLEAR_REC_DBD_1"/>
    <property type="match status" value="1"/>
</dbReference>
<dbReference type="SUPFAM" id="SSF48508">
    <property type="entry name" value="Nuclear receptor ligand-binding domain"/>
    <property type="match status" value="1"/>
</dbReference>
<feature type="region of interest" description="Disordered" evidence="10">
    <location>
        <begin position="1"/>
        <end position="26"/>
    </location>
</feature>
<dbReference type="Gene3D" id="1.10.565.10">
    <property type="entry name" value="Retinoid X Receptor"/>
    <property type="match status" value="1"/>
</dbReference>
<dbReference type="InterPro" id="IPR013088">
    <property type="entry name" value="Znf_NHR/GATA"/>
</dbReference>
<keyword evidence="9" id="KW-0539">Nucleus</keyword>
<dbReference type="Gene3D" id="3.30.50.10">
    <property type="entry name" value="Erythroid Transcription Factor GATA-1, subunit A"/>
    <property type="match status" value="1"/>
</dbReference>
<evidence type="ECO:0000256" key="8">
    <source>
        <dbReference type="ARBA" id="ARBA00023170"/>
    </source>
</evidence>
<evidence type="ECO:0000256" key="7">
    <source>
        <dbReference type="ARBA" id="ARBA00023163"/>
    </source>
</evidence>
<evidence type="ECO:0000256" key="3">
    <source>
        <dbReference type="ARBA" id="ARBA00022771"/>
    </source>
</evidence>
<dbReference type="SMART" id="SM00399">
    <property type="entry name" value="ZnF_C4"/>
    <property type="match status" value="1"/>
</dbReference>
<keyword evidence="8" id="KW-0675">Receptor</keyword>
<dbReference type="SMART" id="SM00430">
    <property type="entry name" value="HOLI"/>
    <property type="match status" value="1"/>
</dbReference>
<keyword evidence="13" id="KW-1185">Reference proteome</keyword>
<evidence type="ECO:0000256" key="9">
    <source>
        <dbReference type="ARBA" id="ARBA00023242"/>
    </source>
</evidence>
<proteinExistence type="inferred from homology"/>
<keyword evidence="4" id="KW-0862">Zinc</keyword>